<dbReference type="AlphaFoldDB" id="A0A382CH89"/>
<dbReference type="Gene3D" id="2.60.40.10">
    <property type="entry name" value="Immunoglobulins"/>
    <property type="match status" value="1"/>
</dbReference>
<feature type="domain" description="PKD" evidence="2">
    <location>
        <begin position="1"/>
        <end position="72"/>
    </location>
</feature>
<proteinExistence type="predicted"/>
<evidence type="ECO:0000313" key="3">
    <source>
        <dbReference type="EMBL" id="SVB25435.1"/>
    </source>
</evidence>
<dbReference type="EMBL" id="UINC01034500">
    <property type="protein sequence ID" value="SVB25435.1"/>
    <property type="molecule type" value="Genomic_DNA"/>
</dbReference>
<dbReference type="SMART" id="SM00089">
    <property type="entry name" value="PKD"/>
    <property type="match status" value="1"/>
</dbReference>
<dbReference type="SUPFAM" id="SSF49299">
    <property type="entry name" value="PKD domain"/>
    <property type="match status" value="1"/>
</dbReference>
<dbReference type="CDD" id="cd00146">
    <property type="entry name" value="PKD"/>
    <property type="match status" value="1"/>
</dbReference>
<gene>
    <name evidence="3" type="ORF">METZ01_LOCUS178289</name>
</gene>
<sequence length="94" mass="9934">MAGQQTLTAPATVVFTDASIGEALIYSWKFGDGKNAESINPRHTFQQPGTYTVELTVTNEDGSDTATADIVVYQKSSGNGKDPDADNGKPPVLD</sequence>
<organism evidence="3">
    <name type="scientific">marine metagenome</name>
    <dbReference type="NCBI Taxonomy" id="408172"/>
    <lineage>
        <taxon>unclassified sequences</taxon>
        <taxon>metagenomes</taxon>
        <taxon>ecological metagenomes</taxon>
    </lineage>
</organism>
<reference evidence="3" key="1">
    <citation type="submission" date="2018-05" db="EMBL/GenBank/DDBJ databases">
        <authorList>
            <person name="Lanie J.A."/>
            <person name="Ng W.-L."/>
            <person name="Kazmierczak K.M."/>
            <person name="Andrzejewski T.M."/>
            <person name="Davidsen T.M."/>
            <person name="Wayne K.J."/>
            <person name="Tettelin H."/>
            <person name="Glass J.I."/>
            <person name="Rusch D."/>
            <person name="Podicherti R."/>
            <person name="Tsui H.-C.T."/>
            <person name="Winkler M.E."/>
        </authorList>
    </citation>
    <scope>NUCLEOTIDE SEQUENCE</scope>
</reference>
<feature type="region of interest" description="Disordered" evidence="1">
    <location>
        <begin position="74"/>
        <end position="94"/>
    </location>
</feature>
<name>A0A382CH89_9ZZZZ</name>
<evidence type="ECO:0000259" key="2">
    <source>
        <dbReference type="PROSITE" id="PS50093"/>
    </source>
</evidence>
<evidence type="ECO:0000256" key="1">
    <source>
        <dbReference type="SAM" id="MobiDB-lite"/>
    </source>
</evidence>
<dbReference type="InterPro" id="IPR035986">
    <property type="entry name" value="PKD_dom_sf"/>
</dbReference>
<protein>
    <recommendedName>
        <fullName evidence="2">PKD domain-containing protein</fullName>
    </recommendedName>
</protein>
<dbReference type="InterPro" id="IPR022409">
    <property type="entry name" value="PKD/Chitinase_dom"/>
</dbReference>
<dbReference type="Pfam" id="PF18911">
    <property type="entry name" value="PKD_4"/>
    <property type="match status" value="1"/>
</dbReference>
<dbReference type="InterPro" id="IPR013783">
    <property type="entry name" value="Ig-like_fold"/>
</dbReference>
<dbReference type="PROSITE" id="PS50093">
    <property type="entry name" value="PKD"/>
    <property type="match status" value="1"/>
</dbReference>
<dbReference type="InterPro" id="IPR000601">
    <property type="entry name" value="PKD_dom"/>
</dbReference>
<accession>A0A382CH89</accession>